<feature type="region of interest" description="Disordered" evidence="1">
    <location>
        <begin position="15"/>
        <end position="47"/>
    </location>
</feature>
<keyword evidence="2" id="KW-0472">Membrane</keyword>
<evidence type="ECO:0000256" key="2">
    <source>
        <dbReference type="SAM" id="Phobius"/>
    </source>
</evidence>
<dbReference type="AlphaFoldDB" id="A0AAN4Z3U1"/>
<comment type="caution">
    <text evidence="3">The sequence shown here is derived from an EMBL/GenBank/DDBJ whole genome shotgun (WGS) entry which is preliminary data.</text>
</comment>
<evidence type="ECO:0000256" key="1">
    <source>
        <dbReference type="SAM" id="MobiDB-lite"/>
    </source>
</evidence>
<feature type="non-terminal residue" evidence="3">
    <location>
        <position position="1"/>
    </location>
</feature>
<reference evidence="4" key="1">
    <citation type="submission" date="2022-10" db="EMBL/GenBank/DDBJ databases">
        <title>Genome assembly of Pristionchus species.</title>
        <authorList>
            <person name="Yoshida K."/>
            <person name="Sommer R.J."/>
        </authorList>
    </citation>
    <scope>NUCLEOTIDE SEQUENCE [LARGE SCALE GENOMIC DNA]</scope>
    <source>
        <strain evidence="4">RS5460</strain>
    </source>
</reference>
<feature type="transmembrane region" description="Helical" evidence="2">
    <location>
        <begin position="109"/>
        <end position="129"/>
    </location>
</feature>
<protein>
    <submittedName>
        <fullName evidence="3">Uncharacterized protein</fullName>
    </submittedName>
</protein>
<keyword evidence="2" id="KW-0812">Transmembrane</keyword>
<evidence type="ECO:0000313" key="3">
    <source>
        <dbReference type="EMBL" id="GMR32081.1"/>
    </source>
</evidence>
<keyword evidence="4" id="KW-1185">Reference proteome</keyword>
<feature type="region of interest" description="Disordered" evidence="1">
    <location>
        <begin position="182"/>
        <end position="205"/>
    </location>
</feature>
<name>A0AAN4Z3U1_9BILA</name>
<accession>A0AAN4Z3U1</accession>
<sequence length="256" mass="28503">SWLLSRLLYKSLDDTGESSPGAAPPLSHPSALNANDEEDDLGGSPLLNEGDHHQLRFPSGSPESLSAILGDHRAMAGLEKLITDSYKFLRMSDDMHEVAQYLNDIRICFIVVTVTGYVFIFIYLIMMCVRRNRRNAPRRRNWDGYQVGKVGDGNFSATTSNNEELTSVRTEAVAAPYMRNHHSRLGADRNPPSFMRHGHLNHQQTTRLISEQDGSVVKHQIPHITTDPPPPSEREKPLASVPQLVKDSVAPEISVS</sequence>
<dbReference type="Proteomes" id="UP001328107">
    <property type="component" value="Unassembled WGS sequence"/>
</dbReference>
<organism evidence="3 4">
    <name type="scientific">Pristionchus mayeri</name>
    <dbReference type="NCBI Taxonomy" id="1317129"/>
    <lineage>
        <taxon>Eukaryota</taxon>
        <taxon>Metazoa</taxon>
        <taxon>Ecdysozoa</taxon>
        <taxon>Nematoda</taxon>
        <taxon>Chromadorea</taxon>
        <taxon>Rhabditida</taxon>
        <taxon>Rhabditina</taxon>
        <taxon>Diplogasteromorpha</taxon>
        <taxon>Diplogasteroidea</taxon>
        <taxon>Neodiplogasteridae</taxon>
        <taxon>Pristionchus</taxon>
    </lineage>
</organism>
<keyword evidence="2" id="KW-1133">Transmembrane helix</keyword>
<gene>
    <name evidence="3" type="ORF">PMAYCL1PPCAC_02276</name>
</gene>
<evidence type="ECO:0000313" key="4">
    <source>
        <dbReference type="Proteomes" id="UP001328107"/>
    </source>
</evidence>
<dbReference type="EMBL" id="BTRK01000001">
    <property type="protein sequence ID" value="GMR32081.1"/>
    <property type="molecule type" value="Genomic_DNA"/>
</dbReference>
<feature type="region of interest" description="Disordered" evidence="1">
    <location>
        <begin position="221"/>
        <end position="256"/>
    </location>
</feature>
<proteinExistence type="predicted"/>